<evidence type="ECO:0000256" key="5">
    <source>
        <dbReference type="ARBA" id="ARBA00023125"/>
    </source>
</evidence>
<comment type="caution">
    <text evidence="9">The sequence shown here is derived from an EMBL/GenBank/DDBJ whole genome shotgun (WGS) entry which is preliminary data.</text>
</comment>
<evidence type="ECO:0000256" key="7">
    <source>
        <dbReference type="PIRSR" id="PIRSR602481-1"/>
    </source>
</evidence>
<dbReference type="Gene3D" id="3.30.1490.190">
    <property type="match status" value="1"/>
</dbReference>
<keyword evidence="8" id="KW-0408">Iron</keyword>
<dbReference type="GO" id="GO:0008270">
    <property type="term" value="F:zinc ion binding"/>
    <property type="evidence" value="ECO:0007669"/>
    <property type="project" value="TreeGrafter"/>
</dbReference>
<dbReference type="STRING" id="108003.B1C78_00765"/>
<keyword evidence="3 7" id="KW-0862">Zinc</keyword>
<keyword evidence="4 8" id="KW-0805">Transcription regulation</keyword>
<keyword evidence="8" id="KW-0963">Cytoplasm</keyword>
<organism evidence="9 10">
    <name type="scientific">Thioalkalivibrio denitrificans</name>
    <dbReference type="NCBI Taxonomy" id="108003"/>
    <lineage>
        <taxon>Bacteria</taxon>
        <taxon>Pseudomonadati</taxon>
        <taxon>Pseudomonadota</taxon>
        <taxon>Gammaproteobacteria</taxon>
        <taxon>Chromatiales</taxon>
        <taxon>Ectothiorhodospiraceae</taxon>
        <taxon>Thioalkalivibrio</taxon>
    </lineage>
</organism>
<comment type="cofactor">
    <cofactor evidence="7">
        <name>Zn(2+)</name>
        <dbReference type="ChEBI" id="CHEBI:29105"/>
    </cofactor>
    <text evidence="7">Binds 1 zinc ion per subunit.</text>
</comment>
<evidence type="ECO:0000256" key="8">
    <source>
        <dbReference type="RuleBase" id="RU364037"/>
    </source>
</evidence>
<dbReference type="GO" id="GO:0005829">
    <property type="term" value="C:cytosol"/>
    <property type="evidence" value="ECO:0007669"/>
    <property type="project" value="TreeGrafter"/>
</dbReference>
<reference evidence="9 10" key="1">
    <citation type="submission" date="2017-02" db="EMBL/GenBank/DDBJ databases">
        <title>Genomic diversity within the haloalkaliphilic genus Thioalkalivibrio.</title>
        <authorList>
            <person name="Ahn A.-C."/>
            <person name="Meier-Kolthoff J."/>
            <person name="Overmars L."/>
            <person name="Richter M."/>
            <person name="Woyke T."/>
            <person name="Sorokin D.Y."/>
            <person name="Muyzer G."/>
        </authorList>
    </citation>
    <scope>NUCLEOTIDE SEQUENCE [LARGE SCALE GENOMIC DNA]</scope>
    <source>
        <strain evidence="9 10">ALJD</strain>
    </source>
</reference>
<dbReference type="EMBL" id="MVBK01000002">
    <property type="protein sequence ID" value="OOG28758.1"/>
    <property type="molecule type" value="Genomic_DNA"/>
</dbReference>
<feature type="binding site" evidence="7">
    <location>
        <position position="107"/>
    </location>
    <ligand>
        <name>Zn(2+)</name>
        <dbReference type="ChEBI" id="CHEBI:29105"/>
    </ligand>
</feature>
<dbReference type="OrthoDB" id="9801127at2"/>
<dbReference type="InterPro" id="IPR036390">
    <property type="entry name" value="WH_DNA-bd_sf"/>
</dbReference>
<evidence type="ECO:0000313" key="10">
    <source>
        <dbReference type="Proteomes" id="UP000189462"/>
    </source>
</evidence>
<keyword evidence="5 8" id="KW-0238">DNA-binding</keyword>
<keyword evidence="6 8" id="KW-0804">Transcription</keyword>
<feature type="binding site" evidence="7">
    <location>
        <position position="150"/>
    </location>
    <ligand>
        <name>Zn(2+)</name>
        <dbReference type="ChEBI" id="CHEBI:29105"/>
    </ligand>
</feature>
<protein>
    <recommendedName>
        <fullName evidence="8">Ferric uptake regulation protein</fullName>
    </recommendedName>
</protein>
<dbReference type="InterPro" id="IPR036388">
    <property type="entry name" value="WH-like_DNA-bd_sf"/>
</dbReference>
<accession>A0A1V3NV63</accession>
<keyword evidence="10" id="KW-1185">Reference proteome</keyword>
<proteinExistence type="inferred from homology"/>
<comment type="subunit">
    <text evidence="8">Homodimer.</text>
</comment>
<dbReference type="Gene3D" id="1.10.10.10">
    <property type="entry name" value="Winged helix-like DNA-binding domain superfamily/Winged helix DNA-binding domain"/>
    <property type="match status" value="1"/>
</dbReference>
<evidence type="ECO:0000256" key="3">
    <source>
        <dbReference type="ARBA" id="ARBA00022833"/>
    </source>
</evidence>
<gene>
    <name evidence="8" type="primary">fur</name>
    <name evidence="9" type="ORF">B1C78_00765</name>
</gene>
<dbReference type="AlphaFoldDB" id="A0A1V3NV63"/>
<evidence type="ECO:0000256" key="4">
    <source>
        <dbReference type="ARBA" id="ARBA00023015"/>
    </source>
</evidence>
<dbReference type="CDD" id="cd07153">
    <property type="entry name" value="Fur_like"/>
    <property type="match status" value="1"/>
</dbReference>
<dbReference type="GO" id="GO:0045892">
    <property type="term" value="P:negative regulation of DNA-templated transcription"/>
    <property type="evidence" value="ECO:0007669"/>
    <property type="project" value="TreeGrafter"/>
</dbReference>
<dbReference type="InterPro" id="IPR002481">
    <property type="entry name" value="FUR"/>
</dbReference>
<feature type="binding site" evidence="7">
    <location>
        <position position="147"/>
    </location>
    <ligand>
        <name>Zn(2+)</name>
        <dbReference type="ChEBI" id="CHEBI:29105"/>
    </ligand>
</feature>
<evidence type="ECO:0000256" key="1">
    <source>
        <dbReference type="ARBA" id="ARBA00007957"/>
    </source>
</evidence>
<evidence type="ECO:0000256" key="2">
    <source>
        <dbReference type="ARBA" id="ARBA00022491"/>
    </source>
</evidence>
<dbReference type="PANTHER" id="PTHR33202">
    <property type="entry name" value="ZINC UPTAKE REGULATION PROTEIN"/>
    <property type="match status" value="1"/>
</dbReference>
<comment type="subcellular location">
    <subcellularLocation>
        <location evidence="8">Cytoplasm</location>
    </subcellularLocation>
</comment>
<name>A0A1V3NV63_9GAMM</name>
<evidence type="ECO:0000256" key="6">
    <source>
        <dbReference type="ARBA" id="ARBA00023163"/>
    </source>
</evidence>
<dbReference type="RefSeq" id="WP_077277239.1">
    <property type="nucleotide sequence ID" value="NZ_MVBK01000002.1"/>
</dbReference>
<dbReference type="Proteomes" id="UP000189462">
    <property type="component" value="Unassembled WGS sequence"/>
</dbReference>
<sequence length="157" mass="17782">MDHEHNHDACIEQALSSADEICARRGVRLTPMRRKVLERIWQSHEAIKAYDLIGQLSSADRTVKPPTVYRALDFLLEQGLIHRIESLNGFVGCDRPQKAHQSQLFICRDCGHVSECGDEGIRRALDREAARQGFHTEARIVEVRGLCARCQDRAAHA</sequence>
<evidence type="ECO:0000313" key="9">
    <source>
        <dbReference type="EMBL" id="OOG28758.1"/>
    </source>
</evidence>
<dbReference type="GO" id="GO:1900376">
    <property type="term" value="P:regulation of secondary metabolite biosynthetic process"/>
    <property type="evidence" value="ECO:0007669"/>
    <property type="project" value="TreeGrafter"/>
</dbReference>
<dbReference type="FunFam" id="1.10.10.10:FF:000137">
    <property type="entry name" value="Zinc uptake transcriptional repressor"/>
    <property type="match status" value="1"/>
</dbReference>
<comment type="similarity">
    <text evidence="1 8">Belongs to the Fur family.</text>
</comment>
<keyword evidence="7 8" id="KW-0479">Metal-binding</keyword>
<keyword evidence="2 8" id="KW-0678">Repressor</keyword>
<dbReference type="InterPro" id="IPR043135">
    <property type="entry name" value="Fur_C"/>
</dbReference>
<dbReference type="GO" id="GO:0003700">
    <property type="term" value="F:DNA-binding transcription factor activity"/>
    <property type="evidence" value="ECO:0007669"/>
    <property type="project" value="UniProtKB-UniRule"/>
</dbReference>
<dbReference type="GO" id="GO:0000976">
    <property type="term" value="F:transcription cis-regulatory region binding"/>
    <property type="evidence" value="ECO:0007669"/>
    <property type="project" value="TreeGrafter"/>
</dbReference>
<dbReference type="SUPFAM" id="SSF46785">
    <property type="entry name" value="Winged helix' DNA-binding domain"/>
    <property type="match status" value="1"/>
</dbReference>
<dbReference type="PANTHER" id="PTHR33202:SF6">
    <property type="entry name" value="ZINC UPTAKE REGULATION PROTEIN"/>
    <property type="match status" value="1"/>
</dbReference>
<dbReference type="Pfam" id="PF01475">
    <property type="entry name" value="FUR"/>
    <property type="match status" value="1"/>
</dbReference>
<feature type="binding site" evidence="7">
    <location>
        <position position="110"/>
    </location>
    <ligand>
        <name>Zn(2+)</name>
        <dbReference type="ChEBI" id="CHEBI:29105"/>
    </ligand>
</feature>